<dbReference type="PANTHER" id="PTHR30520">
    <property type="entry name" value="FORMATE TRANSPORTER-RELATED"/>
    <property type="match status" value="1"/>
</dbReference>
<evidence type="ECO:0000313" key="7">
    <source>
        <dbReference type="EMBL" id="MDV0443757.1"/>
    </source>
</evidence>
<dbReference type="InterPro" id="IPR000292">
    <property type="entry name" value="For/NO2_transpt"/>
</dbReference>
<dbReference type="AlphaFoldDB" id="A0AAE4MGZ1"/>
<evidence type="ECO:0000256" key="5">
    <source>
        <dbReference type="ARBA" id="ARBA00049660"/>
    </source>
</evidence>
<name>A0AAE4MGZ1_9EURY</name>
<keyword evidence="4 6" id="KW-0472">Membrane</keyword>
<evidence type="ECO:0000256" key="6">
    <source>
        <dbReference type="SAM" id="Phobius"/>
    </source>
</evidence>
<dbReference type="PROSITE" id="PS01006">
    <property type="entry name" value="FORMATE_NITRITE_TP_2"/>
    <property type="match status" value="1"/>
</dbReference>
<comment type="subcellular location">
    <subcellularLocation>
        <location evidence="1">Membrane</location>
        <topology evidence="1">Multi-pass membrane protein</topology>
    </subcellularLocation>
</comment>
<keyword evidence="2 6" id="KW-0812">Transmembrane</keyword>
<dbReference type="Pfam" id="PF01226">
    <property type="entry name" value="Form_Nir_trans"/>
    <property type="match status" value="1"/>
</dbReference>
<feature type="transmembrane region" description="Helical" evidence="6">
    <location>
        <begin position="194"/>
        <end position="213"/>
    </location>
</feature>
<feature type="transmembrane region" description="Helical" evidence="6">
    <location>
        <begin position="252"/>
        <end position="273"/>
    </location>
</feature>
<feature type="transmembrane region" description="Helical" evidence="6">
    <location>
        <begin position="165"/>
        <end position="188"/>
    </location>
</feature>
<gene>
    <name evidence="7" type="primary">nirC</name>
    <name evidence="7" type="ORF">McpCs1_11380</name>
</gene>
<evidence type="ECO:0000256" key="1">
    <source>
        <dbReference type="ARBA" id="ARBA00004141"/>
    </source>
</evidence>
<dbReference type="PROSITE" id="PS01005">
    <property type="entry name" value="FORMATE_NITRITE_TP_1"/>
    <property type="match status" value="1"/>
</dbReference>
<reference evidence="7 8" key="1">
    <citation type="submission" date="2023-06" db="EMBL/GenBank/DDBJ databases">
        <title>Genome sequence of Methancorpusculaceae sp. Cs1.</title>
        <authorList>
            <person name="Protasov E."/>
            <person name="Platt K."/>
            <person name="Poehlein A."/>
            <person name="Daniel R."/>
            <person name="Brune A."/>
        </authorList>
    </citation>
    <scope>NUCLEOTIDE SEQUENCE [LARGE SCALE GENOMIC DNA]</scope>
    <source>
        <strain evidence="7 8">Cs1</strain>
    </source>
</reference>
<accession>A0AAE4MGZ1</accession>
<organism evidence="7 8">
    <name type="scientific">Methanorbis rubei</name>
    <dbReference type="NCBI Taxonomy" id="3028300"/>
    <lineage>
        <taxon>Archaea</taxon>
        <taxon>Methanobacteriati</taxon>
        <taxon>Methanobacteriota</taxon>
        <taxon>Stenosarchaea group</taxon>
        <taxon>Methanomicrobia</taxon>
        <taxon>Methanomicrobiales</taxon>
        <taxon>Methanocorpusculaceae</taxon>
        <taxon>Methanorbis</taxon>
    </lineage>
</organism>
<dbReference type="PANTHER" id="PTHR30520:SF6">
    <property type="entry name" value="FORMATE_NITRATE FAMILY TRANSPORTER (EUROFUNG)"/>
    <property type="match status" value="1"/>
</dbReference>
<dbReference type="Gene3D" id="1.20.1080.10">
    <property type="entry name" value="Glycerol uptake facilitator protein"/>
    <property type="match status" value="1"/>
</dbReference>
<feature type="transmembrane region" description="Helical" evidence="6">
    <location>
        <begin position="28"/>
        <end position="49"/>
    </location>
</feature>
<sequence length="286" mass="30212">MVTFSPAQVCVKIGTAGKSKCCLPAGNMFVRAFLAGVYIAMGAALATVGSTGVADFLGPGFGQLITGALFPVGLVLVVLTGAELFTGDAMFAPMAILQGQSTLKHLVYLWVVVYIGNLIGSLFMAVLVSYGPYTVWDAAGVATITAFGTRAIAIATAKVSYFGPMGILSVFFKGILCNWLVCLAIFLALAADEVISKIVAIWFPIMAFVASGYEHCVANMYFIPAGIITNAIGNGSANTEILNWGTMWTSNIIWSTIGNIVGAVIFMAVIYYYCYKTEICALCEAK</sequence>
<dbReference type="Proteomes" id="UP001283212">
    <property type="component" value="Unassembled WGS sequence"/>
</dbReference>
<dbReference type="GO" id="GO:0015707">
    <property type="term" value="P:nitrite transport"/>
    <property type="evidence" value="ECO:0007669"/>
    <property type="project" value="TreeGrafter"/>
</dbReference>
<feature type="transmembrane region" description="Helical" evidence="6">
    <location>
        <begin position="133"/>
        <end position="153"/>
    </location>
</feature>
<proteinExistence type="inferred from homology"/>
<dbReference type="GO" id="GO:0005886">
    <property type="term" value="C:plasma membrane"/>
    <property type="evidence" value="ECO:0007669"/>
    <property type="project" value="TreeGrafter"/>
</dbReference>
<dbReference type="RefSeq" id="WP_338096275.1">
    <property type="nucleotide sequence ID" value="NZ_JAWDKB010000004.1"/>
</dbReference>
<evidence type="ECO:0000256" key="4">
    <source>
        <dbReference type="ARBA" id="ARBA00023136"/>
    </source>
</evidence>
<feature type="transmembrane region" description="Helical" evidence="6">
    <location>
        <begin position="106"/>
        <end position="127"/>
    </location>
</feature>
<dbReference type="InterPro" id="IPR024002">
    <property type="entry name" value="For/NO2_transpt_CS"/>
</dbReference>
<evidence type="ECO:0000313" key="8">
    <source>
        <dbReference type="Proteomes" id="UP001283212"/>
    </source>
</evidence>
<comment type="caution">
    <text evidence="7">The sequence shown here is derived from an EMBL/GenBank/DDBJ whole genome shotgun (WGS) entry which is preliminary data.</text>
</comment>
<evidence type="ECO:0000256" key="2">
    <source>
        <dbReference type="ARBA" id="ARBA00022692"/>
    </source>
</evidence>
<keyword evidence="8" id="KW-1185">Reference proteome</keyword>
<evidence type="ECO:0000256" key="3">
    <source>
        <dbReference type="ARBA" id="ARBA00022989"/>
    </source>
</evidence>
<comment type="similarity">
    <text evidence="5">Belongs to the FNT transporter (TC 1.A.16) family.</text>
</comment>
<dbReference type="InterPro" id="IPR023271">
    <property type="entry name" value="Aquaporin-like"/>
</dbReference>
<feature type="transmembrane region" description="Helical" evidence="6">
    <location>
        <begin position="61"/>
        <end position="85"/>
    </location>
</feature>
<dbReference type="GO" id="GO:0015513">
    <property type="term" value="F:high-affinity secondary active nitrite transmembrane transporter activity"/>
    <property type="evidence" value="ECO:0007669"/>
    <property type="project" value="TreeGrafter"/>
</dbReference>
<protein>
    <submittedName>
        <fullName evidence="7">Nitrite transporter NirC</fullName>
    </submittedName>
</protein>
<keyword evidence="3 6" id="KW-1133">Transmembrane helix</keyword>
<dbReference type="EMBL" id="JAWDKB010000004">
    <property type="protein sequence ID" value="MDV0443757.1"/>
    <property type="molecule type" value="Genomic_DNA"/>
</dbReference>